<dbReference type="InterPro" id="IPR021529">
    <property type="entry name" value="DUF2798"/>
</dbReference>
<dbReference type="Pfam" id="PF11391">
    <property type="entry name" value="DUF2798"/>
    <property type="match status" value="1"/>
</dbReference>
<sequence>MKPSSTSAAARRFKIPKRFTPFAFAFYMAAIMGLLMCSTIVAVSTGFSAGYAARVFKAYSLAMPIAFCCVLLLRPLVTKLVAATVER</sequence>
<name>A0A373FPF0_COMTE</name>
<keyword evidence="1" id="KW-0812">Transmembrane</keyword>
<evidence type="ECO:0000256" key="1">
    <source>
        <dbReference type="SAM" id="Phobius"/>
    </source>
</evidence>
<keyword evidence="1" id="KW-0472">Membrane</keyword>
<accession>A0A373FPF0</accession>
<comment type="caution">
    <text evidence="2">The sequence shown here is derived from an EMBL/GenBank/DDBJ whole genome shotgun (WGS) entry which is preliminary data.</text>
</comment>
<proteinExistence type="predicted"/>
<reference evidence="2 3" key="1">
    <citation type="submission" date="2018-08" db="EMBL/GenBank/DDBJ databases">
        <title>Comamonas testosteroni strain SWCO2.</title>
        <authorList>
            <person name="Jiang N."/>
            <person name="Zhang X.Z."/>
        </authorList>
    </citation>
    <scope>NUCLEOTIDE SEQUENCE [LARGE SCALE GENOMIC DNA]</scope>
    <source>
        <strain evidence="2 3">SWCO2</strain>
    </source>
</reference>
<dbReference type="OrthoDB" id="6007993at2"/>
<feature type="transmembrane region" description="Helical" evidence="1">
    <location>
        <begin position="56"/>
        <end position="77"/>
    </location>
</feature>
<dbReference type="EMBL" id="QURR01000005">
    <property type="protein sequence ID" value="RGE46006.1"/>
    <property type="molecule type" value="Genomic_DNA"/>
</dbReference>
<organism evidence="2 3">
    <name type="scientific">Comamonas testosteroni</name>
    <name type="common">Pseudomonas testosteroni</name>
    <dbReference type="NCBI Taxonomy" id="285"/>
    <lineage>
        <taxon>Bacteria</taxon>
        <taxon>Pseudomonadati</taxon>
        <taxon>Pseudomonadota</taxon>
        <taxon>Betaproteobacteria</taxon>
        <taxon>Burkholderiales</taxon>
        <taxon>Comamonadaceae</taxon>
        <taxon>Comamonas</taxon>
    </lineage>
</organism>
<dbReference type="Proteomes" id="UP000261948">
    <property type="component" value="Unassembled WGS sequence"/>
</dbReference>
<gene>
    <name evidence="2" type="ORF">DZC30_05845</name>
</gene>
<protein>
    <submittedName>
        <fullName evidence="2">DUF2798 domain-containing protein</fullName>
    </submittedName>
</protein>
<evidence type="ECO:0000313" key="2">
    <source>
        <dbReference type="EMBL" id="RGE46006.1"/>
    </source>
</evidence>
<feature type="transmembrane region" description="Helical" evidence="1">
    <location>
        <begin position="21"/>
        <end position="44"/>
    </location>
</feature>
<keyword evidence="3" id="KW-1185">Reference proteome</keyword>
<keyword evidence="1" id="KW-1133">Transmembrane helix</keyword>
<evidence type="ECO:0000313" key="3">
    <source>
        <dbReference type="Proteomes" id="UP000261948"/>
    </source>
</evidence>
<dbReference type="AlphaFoldDB" id="A0A373FPF0"/>